<dbReference type="Pfam" id="PF03601">
    <property type="entry name" value="Cons_hypoth698"/>
    <property type="match status" value="1"/>
</dbReference>
<dbReference type="InterPro" id="IPR018383">
    <property type="entry name" value="UPF0324_pro"/>
</dbReference>
<dbReference type="KEGG" id="pmak:PMPD1_2914"/>
<evidence type="ECO:0000313" key="9">
    <source>
        <dbReference type="Proteomes" id="UP000505325"/>
    </source>
</evidence>
<feature type="transmembrane region" description="Helical" evidence="7">
    <location>
        <begin position="331"/>
        <end position="352"/>
    </location>
</feature>
<evidence type="ECO:0000256" key="1">
    <source>
        <dbReference type="ARBA" id="ARBA00004651"/>
    </source>
</evidence>
<feature type="transmembrane region" description="Helical" evidence="7">
    <location>
        <begin position="163"/>
        <end position="188"/>
    </location>
</feature>
<dbReference type="RefSeq" id="WP_173634765.1">
    <property type="nucleotide sequence ID" value="NZ_CP054212.1"/>
</dbReference>
<feature type="transmembrane region" description="Helical" evidence="7">
    <location>
        <begin position="228"/>
        <end position="247"/>
    </location>
</feature>
<dbReference type="NCBIfam" id="TIGR00698">
    <property type="entry name" value="YeiH family putative sulfate export transporter"/>
    <property type="match status" value="1"/>
</dbReference>
<feature type="transmembrane region" description="Helical" evidence="7">
    <location>
        <begin position="134"/>
        <end position="151"/>
    </location>
</feature>
<feature type="transmembrane region" description="Helical" evidence="7">
    <location>
        <begin position="39"/>
        <end position="59"/>
    </location>
</feature>
<evidence type="ECO:0000256" key="3">
    <source>
        <dbReference type="ARBA" id="ARBA00022475"/>
    </source>
</evidence>
<protein>
    <submittedName>
        <fullName evidence="8">Membrane protein</fullName>
    </submittedName>
</protein>
<name>A0A6M8UG10_9GAMM</name>
<dbReference type="AlphaFoldDB" id="A0A6M8UG10"/>
<organism evidence="8 9">
    <name type="scientific">Paramixta manurensis</name>
    <dbReference type="NCBI Taxonomy" id="2740817"/>
    <lineage>
        <taxon>Bacteria</taxon>
        <taxon>Pseudomonadati</taxon>
        <taxon>Pseudomonadota</taxon>
        <taxon>Gammaproteobacteria</taxon>
        <taxon>Enterobacterales</taxon>
        <taxon>Erwiniaceae</taxon>
        <taxon>Paramixta</taxon>
    </lineage>
</organism>
<dbReference type="Proteomes" id="UP000505325">
    <property type="component" value="Chromosome"/>
</dbReference>
<dbReference type="PANTHER" id="PTHR30106:SF2">
    <property type="entry name" value="UPF0324 INNER MEMBRANE PROTEIN YEIH"/>
    <property type="match status" value="1"/>
</dbReference>
<dbReference type="InterPro" id="IPR004630">
    <property type="entry name" value="UPF0324_YeiH-like"/>
</dbReference>
<evidence type="ECO:0000256" key="6">
    <source>
        <dbReference type="ARBA" id="ARBA00023136"/>
    </source>
</evidence>
<accession>A0A6M8UG10</accession>
<keyword evidence="6 7" id="KW-0472">Membrane</keyword>
<evidence type="ECO:0000256" key="5">
    <source>
        <dbReference type="ARBA" id="ARBA00022989"/>
    </source>
</evidence>
<comment type="subcellular location">
    <subcellularLocation>
        <location evidence="1">Cell membrane</location>
        <topology evidence="1">Multi-pass membrane protein</topology>
    </subcellularLocation>
</comment>
<keyword evidence="3" id="KW-1003">Cell membrane</keyword>
<gene>
    <name evidence="8" type="ORF">PMPD1_2914</name>
</gene>
<feature type="transmembrane region" description="Helical" evidence="7">
    <location>
        <begin position="12"/>
        <end position="33"/>
    </location>
</feature>
<keyword evidence="5 7" id="KW-1133">Transmembrane helix</keyword>
<feature type="transmembrane region" description="Helical" evidence="7">
    <location>
        <begin position="268"/>
        <end position="288"/>
    </location>
</feature>
<comment type="similarity">
    <text evidence="2">Belongs to the UPF0324 family.</text>
</comment>
<feature type="transmembrane region" description="Helical" evidence="7">
    <location>
        <begin position="104"/>
        <end position="122"/>
    </location>
</feature>
<evidence type="ECO:0000256" key="2">
    <source>
        <dbReference type="ARBA" id="ARBA00007977"/>
    </source>
</evidence>
<dbReference type="PANTHER" id="PTHR30106">
    <property type="entry name" value="INNER MEMBRANE PROTEIN YEIH-RELATED"/>
    <property type="match status" value="1"/>
</dbReference>
<keyword evidence="9" id="KW-1185">Reference proteome</keyword>
<evidence type="ECO:0000313" key="8">
    <source>
        <dbReference type="EMBL" id="QKJ87851.1"/>
    </source>
</evidence>
<evidence type="ECO:0000256" key="4">
    <source>
        <dbReference type="ARBA" id="ARBA00022692"/>
    </source>
</evidence>
<feature type="transmembrane region" description="Helical" evidence="7">
    <location>
        <begin position="300"/>
        <end position="319"/>
    </location>
</feature>
<keyword evidence="4 7" id="KW-0812">Transmembrane</keyword>
<dbReference type="EMBL" id="CP054212">
    <property type="protein sequence ID" value="QKJ87851.1"/>
    <property type="molecule type" value="Genomic_DNA"/>
</dbReference>
<dbReference type="GO" id="GO:0005886">
    <property type="term" value="C:plasma membrane"/>
    <property type="evidence" value="ECO:0007669"/>
    <property type="project" value="UniProtKB-SubCell"/>
</dbReference>
<evidence type="ECO:0000256" key="7">
    <source>
        <dbReference type="SAM" id="Phobius"/>
    </source>
</evidence>
<sequence length="353" mass="37582">MAEITLTKHHHGPGHFLPGLLLTAVIAGAAIWLGNLPSIAGLGLGALTLAIVVGIIAGNTFYPKIYNVCDGGVILAKQRLLRLGIILYGFHLTFQQIADVGISGIVIDILTLSSTFFVACWLGRRVFGLDRDTAWLIGAGSSICGAAAVLATEPVIKAEPSKVAVAIATVVIFGTLAIFIYPLMYPLVTTVFPWVTPTDYGIYTGSTMHEVAQVVAAGHAISPETENAAVIAKMLRVMMLAPFLLLLGARVQRGAPAQQNGARQRITFPWFALLFILVALFNSFHLLPGNMVNAMNQLDTLLLAMAMAALGLTTHISALKRAGLRPLLMGLTLFIWLIIGGGTINLLVHHLLP</sequence>
<proteinExistence type="inferred from homology"/>
<reference evidence="8 9" key="1">
    <citation type="submission" date="2020-06" db="EMBL/GenBank/DDBJ databases">
        <title>Genome sequence of Paramixta manurensis strain PD-1.</title>
        <authorList>
            <person name="Lee C.W."/>
            <person name="Kim J."/>
        </authorList>
    </citation>
    <scope>NUCLEOTIDE SEQUENCE [LARGE SCALE GENOMIC DNA]</scope>
    <source>
        <strain evidence="8 9">PD-1</strain>
    </source>
</reference>